<feature type="compositionally biased region" description="Basic and acidic residues" evidence="1">
    <location>
        <begin position="140"/>
        <end position="149"/>
    </location>
</feature>
<evidence type="ECO:0000313" key="3">
    <source>
        <dbReference type="Proteomes" id="UP000437131"/>
    </source>
</evidence>
<feature type="region of interest" description="Disordered" evidence="1">
    <location>
        <begin position="65"/>
        <end position="149"/>
    </location>
</feature>
<dbReference type="EMBL" id="WMIA01000030">
    <property type="protein sequence ID" value="MTF40481.1"/>
    <property type="molecule type" value="Genomic_DNA"/>
</dbReference>
<dbReference type="RefSeq" id="WP_155084633.1">
    <property type="nucleotide sequence ID" value="NZ_WMIA01000030.1"/>
</dbReference>
<dbReference type="AlphaFoldDB" id="A0A844GZR0"/>
<feature type="compositionally biased region" description="Low complexity" evidence="1">
    <location>
        <begin position="80"/>
        <end position="114"/>
    </location>
</feature>
<proteinExistence type="predicted"/>
<dbReference type="Proteomes" id="UP000437131">
    <property type="component" value="Unassembled WGS sequence"/>
</dbReference>
<accession>A0A844GZR0</accession>
<name>A0A844GZR0_9CHRO</name>
<evidence type="ECO:0000256" key="1">
    <source>
        <dbReference type="SAM" id="MobiDB-lite"/>
    </source>
</evidence>
<sequence length="149" mass="16349">MNNCQKLLQSILSLHQSLFSLLFLSSLFLLTVTTKSISARPLCYLIDANGNQINLSGICGQSKKTAIIQERQPPTPPASPQNSQSNVNPNQTNTTPPENSANTGNATSNSQNTADAQKEEEIDTSEFPPAQRKIPLLQNQRKEQITEEK</sequence>
<reference evidence="2 3" key="1">
    <citation type="submission" date="2019-11" db="EMBL/GenBank/DDBJ databases">
        <title>Isolation of a new High Light Tolerant Cyanobacteria.</title>
        <authorList>
            <person name="Dobson Z."/>
            <person name="Vaughn N."/>
            <person name="Vaughn M."/>
            <person name="Fromme P."/>
            <person name="Mazor Y."/>
        </authorList>
    </citation>
    <scope>NUCLEOTIDE SEQUENCE [LARGE SCALE GENOMIC DNA]</scope>
    <source>
        <strain evidence="2 3">0216</strain>
    </source>
</reference>
<organism evidence="2 3">
    <name type="scientific">Cyanobacterium aponinum 0216</name>
    <dbReference type="NCBI Taxonomy" id="2676140"/>
    <lineage>
        <taxon>Bacteria</taxon>
        <taxon>Bacillati</taxon>
        <taxon>Cyanobacteriota</taxon>
        <taxon>Cyanophyceae</taxon>
        <taxon>Oscillatoriophycideae</taxon>
        <taxon>Chroococcales</taxon>
        <taxon>Geminocystaceae</taxon>
        <taxon>Cyanobacterium</taxon>
    </lineage>
</organism>
<protein>
    <submittedName>
        <fullName evidence="2">Uncharacterized protein</fullName>
    </submittedName>
</protein>
<gene>
    <name evidence="2" type="ORF">GGC33_16315</name>
</gene>
<comment type="caution">
    <text evidence="2">The sequence shown here is derived from an EMBL/GenBank/DDBJ whole genome shotgun (WGS) entry which is preliminary data.</text>
</comment>
<evidence type="ECO:0000313" key="2">
    <source>
        <dbReference type="EMBL" id="MTF40481.1"/>
    </source>
</evidence>